<dbReference type="Proteomes" id="UP000433483">
    <property type="component" value="Unassembled WGS sequence"/>
</dbReference>
<protein>
    <recommendedName>
        <fullName evidence="18">Secreted protein</fullName>
    </recommendedName>
</protein>
<feature type="chain" id="PRO_5036380799" description="Secreted protein" evidence="1">
    <location>
        <begin position="25"/>
        <end position="134"/>
    </location>
</feature>
<proteinExistence type="predicted"/>
<dbReference type="EMBL" id="QXGA01001314">
    <property type="protein sequence ID" value="KAE9122561.1"/>
    <property type="molecule type" value="Genomic_DNA"/>
</dbReference>
<evidence type="ECO:0000313" key="16">
    <source>
        <dbReference type="Proteomes" id="UP000460718"/>
    </source>
</evidence>
<evidence type="ECO:0000313" key="13">
    <source>
        <dbReference type="Proteomes" id="UP000440367"/>
    </source>
</evidence>
<dbReference type="Proteomes" id="UP000440732">
    <property type="component" value="Unassembled WGS sequence"/>
</dbReference>
<evidence type="ECO:0000313" key="12">
    <source>
        <dbReference type="Proteomes" id="UP000437068"/>
    </source>
</evidence>
<dbReference type="EMBL" id="QXFZ01001666">
    <property type="protein sequence ID" value="KAE9086838.1"/>
    <property type="molecule type" value="Genomic_DNA"/>
</dbReference>
<dbReference type="Proteomes" id="UP000476176">
    <property type="component" value="Unassembled WGS sequence"/>
</dbReference>
<evidence type="ECO:0000313" key="2">
    <source>
        <dbReference type="EMBL" id="KAE8934382.1"/>
    </source>
</evidence>
<dbReference type="Proteomes" id="UP000437068">
    <property type="component" value="Unassembled WGS sequence"/>
</dbReference>
<dbReference type="Proteomes" id="UP000460718">
    <property type="component" value="Unassembled WGS sequence"/>
</dbReference>
<feature type="signal peptide" evidence="1">
    <location>
        <begin position="1"/>
        <end position="24"/>
    </location>
</feature>
<evidence type="ECO:0000313" key="15">
    <source>
        <dbReference type="Proteomes" id="UP000441208"/>
    </source>
</evidence>
<keyword evidence="11" id="KW-1185">Reference proteome</keyword>
<evidence type="ECO:0000313" key="11">
    <source>
        <dbReference type="Proteomes" id="UP000433483"/>
    </source>
</evidence>
<dbReference type="EMBL" id="QXFW01002008">
    <property type="protein sequence ID" value="KAE8983144.1"/>
    <property type="molecule type" value="Genomic_DNA"/>
</dbReference>
<evidence type="ECO:0008006" key="18">
    <source>
        <dbReference type="Google" id="ProtNLM"/>
    </source>
</evidence>
<dbReference type="Proteomes" id="UP000429523">
    <property type="component" value="Unassembled WGS sequence"/>
</dbReference>
<dbReference type="Proteomes" id="UP000441208">
    <property type="component" value="Unassembled WGS sequence"/>
</dbReference>
<organism evidence="6 11">
    <name type="scientific">Phytophthora fragariae</name>
    <dbReference type="NCBI Taxonomy" id="53985"/>
    <lineage>
        <taxon>Eukaryota</taxon>
        <taxon>Sar</taxon>
        <taxon>Stramenopiles</taxon>
        <taxon>Oomycota</taxon>
        <taxon>Peronosporomycetes</taxon>
        <taxon>Peronosporales</taxon>
        <taxon>Peronosporaceae</taxon>
        <taxon>Phytophthora</taxon>
    </lineage>
</organism>
<evidence type="ECO:0000313" key="17">
    <source>
        <dbReference type="Proteomes" id="UP000476176"/>
    </source>
</evidence>
<evidence type="ECO:0000313" key="10">
    <source>
        <dbReference type="Proteomes" id="UP000429523"/>
    </source>
</evidence>
<evidence type="ECO:0000313" key="9">
    <source>
        <dbReference type="EMBL" id="KAE9309081.1"/>
    </source>
</evidence>
<dbReference type="EMBL" id="QXGB01001717">
    <property type="protein sequence ID" value="KAE9186576.1"/>
    <property type="molecule type" value="Genomic_DNA"/>
</dbReference>
<dbReference type="AlphaFoldDB" id="A0A6A3WQY9"/>
<gene>
    <name evidence="9" type="ORF">PF001_g10854</name>
    <name evidence="8" type="ORF">PF002_g16007</name>
    <name evidence="7" type="ORF">PF004_g20196</name>
    <name evidence="6" type="ORF">PF005_g20796</name>
    <name evidence="5" type="ORF">PF006_g17618</name>
    <name evidence="4" type="ORF">PF007_g20611</name>
    <name evidence="2" type="ORF">PF009_g15645</name>
    <name evidence="3" type="ORF">PF011_g21321</name>
</gene>
<sequence>MTLEPTLRMMLVLFVHRSSGSASASTSRCISTSTSTSPGTALPLQLHLRRLTTPSRTRSAGLTQLVRRRGLRQQMCRRTRLWPLPARRVLFGSFLSTRRPTVVLSCLKCCEFHSRCFQDAPPKQLRVILGSPLS</sequence>
<dbReference type="Proteomes" id="UP000440367">
    <property type="component" value="Unassembled WGS sequence"/>
</dbReference>
<keyword evidence="1" id="KW-0732">Signal</keyword>
<name>A0A6A3WQY9_9STRA</name>
<dbReference type="EMBL" id="QXGD01000926">
    <property type="protein sequence ID" value="KAE9220055.1"/>
    <property type="molecule type" value="Genomic_DNA"/>
</dbReference>
<evidence type="ECO:0000313" key="5">
    <source>
        <dbReference type="EMBL" id="KAE9122561.1"/>
    </source>
</evidence>
<accession>A0A6A3WQY9</accession>
<evidence type="ECO:0000313" key="4">
    <source>
        <dbReference type="EMBL" id="KAE9086838.1"/>
    </source>
</evidence>
<evidence type="ECO:0000256" key="1">
    <source>
        <dbReference type="SAM" id="SignalP"/>
    </source>
</evidence>
<evidence type="ECO:0000313" key="3">
    <source>
        <dbReference type="EMBL" id="KAE8983144.1"/>
    </source>
</evidence>
<dbReference type="EMBL" id="QXGF01000914">
    <property type="protein sequence ID" value="KAE8934382.1"/>
    <property type="molecule type" value="Genomic_DNA"/>
</dbReference>
<dbReference type="EMBL" id="QXGE01000558">
    <property type="protein sequence ID" value="KAE9309081.1"/>
    <property type="molecule type" value="Genomic_DNA"/>
</dbReference>
<evidence type="ECO:0000313" key="6">
    <source>
        <dbReference type="EMBL" id="KAE9186576.1"/>
    </source>
</evidence>
<reference evidence="10 11" key="1">
    <citation type="submission" date="2018-08" db="EMBL/GenBank/DDBJ databases">
        <title>Genomic investigation of the strawberry pathogen Phytophthora fragariae indicates pathogenicity is determined by transcriptional variation in three key races.</title>
        <authorList>
            <person name="Adams T.M."/>
            <person name="Armitage A.D."/>
            <person name="Sobczyk M.K."/>
            <person name="Bates H.J."/>
            <person name="Dunwell J.M."/>
            <person name="Nellist C.F."/>
            <person name="Harrison R.J."/>
        </authorList>
    </citation>
    <scope>NUCLEOTIDE SEQUENCE [LARGE SCALE GENOMIC DNA]</scope>
    <source>
        <strain evidence="9 12">A4</strain>
        <strain evidence="8 13">BC-1</strain>
        <strain evidence="7 17">BC-23</strain>
        <strain evidence="6 11">NOV-27</strain>
        <strain evidence="5 14">NOV-5</strain>
        <strain evidence="4 15">NOV-71</strain>
        <strain evidence="2 10">NOV-9</strain>
        <strain evidence="3 16">SCRP245</strain>
    </source>
</reference>
<comment type="caution">
    <text evidence="6">The sequence shown here is derived from an EMBL/GenBank/DDBJ whole genome shotgun (WGS) entry which is preliminary data.</text>
</comment>
<evidence type="ECO:0000313" key="14">
    <source>
        <dbReference type="Proteomes" id="UP000440732"/>
    </source>
</evidence>
<evidence type="ECO:0000313" key="8">
    <source>
        <dbReference type="EMBL" id="KAE9220055.1"/>
    </source>
</evidence>
<dbReference type="EMBL" id="QXGC01001778">
    <property type="protein sequence ID" value="KAE9196238.1"/>
    <property type="molecule type" value="Genomic_DNA"/>
</dbReference>
<evidence type="ECO:0000313" key="7">
    <source>
        <dbReference type="EMBL" id="KAE9196238.1"/>
    </source>
</evidence>